<organism evidence="1 2">
    <name type="scientific">Lithospermum erythrorhizon</name>
    <name type="common">Purple gromwell</name>
    <name type="synonym">Lithospermum officinale var. erythrorhizon</name>
    <dbReference type="NCBI Taxonomy" id="34254"/>
    <lineage>
        <taxon>Eukaryota</taxon>
        <taxon>Viridiplantae</taxon>
        <taxon>Streptophyta</taxon>
        <taxon>Embryophyta</taxon>
        <taxon>Tracheophyta</taxon>
        <taxon>Spermatophyta</taxon>
        <taxon>Magnoliopsida</taxon>
        <taxon>eudicotyledons</taxon>
        <taxon>Gunneridae</taxon>
        <taxon>Pentapetalae</taxon>
        <taxon>asterids</taxon>
        <taxon>lamiids</taxon>
        <taxon>Boraginales</taxon>
        <taxon>Boraginaceae</taxon>
        <taxon>Boraginoideae</taxon>
        <taxon>Lithospermeae</taxon>
        <taxon>Lithospermum</taxon>
    </lineage>
</organism>
<dbReference type="Proteomes" id="UP001454036">
    <property type="component" value="Unassembled WGS sequence"/>
</dbReference>
<proteinExistence type="predicted"/>
<name>A0AAV3NT89_LITER</name>
<evidence type="ECO:0000313" key="2">
    <source>
        <dbReference type="Proteomes" id="UP001454036"/>
    </source>
</evidence>
<dbReference type="AlphaFoldDB" id="A0AAV3NT89"/>
<gene>
    <name evidence="1" type="ORF">LIER_42634</name>
</gene>
<reference evidence="1 2" key="1">
    <citation type="submission" date="2024-01" db="EMBL/GenBank/DDBJ databases">
        <title>The complete chloroplast genome sequence of Lithospermum erythrorhizon: insights into the phylogenetic relationship among Boraginaceae species and the maternal lineages of purple gromwells.</title>
        <authorList>
            <person name="Okada T."/>
            <person name="Watanabe K."/>
        </authorList>
    </citation>
    <scope>NUCLEOTIDE SEQUENCE [LARGE SCALE GENOMIC DNA]</scope>
</reference>
<dbReference type="EMBL" id="BAABME010030358">
    <property type="protein sequence ID" value="GAA0140922.1"/>
    <property type="molecule type" value="Genomic_DNA"/>
</dbReference>
<protein>
    <submittedName>
        <fullName evidence="1">Uncharacterized protein</fullName>
    </submittedName>
</protein>
<evidence type="ECO:0000313" key="1">
    <source>
        <dbReference type="EMBL" id="GAA0140922.1"/>
    </source>
</evidence>
<comment type="caution">
    <text evidence="1">The sequence shown here is derived from an EMBL/GenBank/DDBJ whole genome shotgun (WGS) entry which is preliminary data.</text>
</comment>
<accession>A0AAV3NT89</accession>
<keyword evidence="2" id="KW-1185">Reference proteome</keyword>
<sequence length="97" mass="11127">MIRDDLGVPYASRFNMWRTPQWRKCWQLERGFTLLGIKACDGWKLSVIQNSWLIQSNEAGVVQWKLSTLRSSLGPQRRVGVKIAFNASSLAFSSPFH</sequence>